<evidence type="ECO:0000313" key="2">
    <source>
        <dbReference type="EMBL" id="RZR73181.1"/>
    </source>
</evidence>
<accession>A0A445MG61</accession>
<name>A0A445MG61_ENSVE</name>
<dbReference type="Proteomes" id="UP000290560">
    <property type="component" value="Unassembled WGS sequence"/>
</dbReference>
<dbReference type="AlphaFoldDB" id="A0A445MG61"/>
<dbReference type="EMBL" id="KV875846">
    <property type="protein sequence ID" value="RZR73181.1"/>
    <property type="molecule type" value="Genomic_DNA"/>
</dbReference>
<gene>
    <name evidence="2" type="ORF">BHM03_00021217</name>
</gene>
<evidence type="ECO:0000256" key="1">
    <source>
        <dbReference type="SAM" id="MobiDB-lite"/>
    </source>
</evidence>
<feature type="region of interest" description="Disordered" evidence="1">
    <location>
        <begin position="92"/>
        <end position="113"/>
    </location>
</feature>
<proteinExistence type="predicted"/>
<reference evidence="2" key="1">
    <citation type="journal article" date="2018" name="Data Brief">
        <title>Genome sequence data from 17 accessions of Ensete ventricosum, a staple food crop for millions in Ethiopia.</title>
        <authorList>
            <person name="Yemataw Z."/>
            <person name="Muzemil S."/>
            <person name="Ambachew D."/>
            <person name="Tripathi L."/>
            <person name="Tesfaye K."/>
            <person name="Chala A."/>
            <person name="Farbos A."/>
            <person name="O'Neill P."/>
            <person name="Moore K."/>
            <person name="Grant M."/>
            <person name="Studholme D.J."/>
        </authorList>
    </citation>
    <scope>NUCLEOTIDE SEQUENCE [LARGE SCALE GENOMIC DNA]</scope>
    <source>
        <tissue evidence="2">Leaf</tissue>
    </source>
</reference>
<sequence length="113" mass="13605">MHARWKKLERDLYNERKEYVIFANMIVASDMMSRKFQISTTPAMNGGESGLGQLCFWSMARERSEHKSWDRRRWERRVVASWFLVMERWEGGRDVEKSEQQKWEEDGGKDGNR</sequence>
<organism evidence="2">
    <name type="scientific">Ensete ventricosum</name>
    <name type="common">Abyssinian banana</name>
    <name type="synonym">Musa ensete</name>
    <dbReference type="NCBI Taxonomy" id="4639"/>
    <lineage>
        <taxon>Eukaryota</taxon>
        <taxon>Viridiplantae</taxon>
        <taxon>Streptophyta</taxon>
        <taxon>Embryophyta</taxon>
        <taxon>Tracheophyta</taxon>
        <taxon>Spermatophyta</taxon>
        <taxon>Magnoliopsida</taxon>
        <taxon>Liliopsida</taxon>
        <taxon>Zingiberales</taxon>
        <taxon>Musaceae</taxon>
        <taxon>Ensete</taxon>
    </lineage>
</organism>
<protein>
    <submittedName>
        <fullName evidence="2">Uncharacterized protein</fullName>
    </submittedName>
</protein>